<dbReference type="PANTHER" id="PTHR13501">
    <property type="entry name" value="CHLOROPLAST 50S RIBOSOMAL PROTEIN L22-RELATED"/>
    <property type="match status" value="1"/>
</dbReference>
<dbReference type="InterPro" id="IPR005727">
    <property type="entry name" value="Ribosomal_uL22_bac/chlpt-type"/>
</dbReference>
<gene>
    <name evidence="7 12" type="primary">rplV</name>
    <name evidence="12" type="ORF">JIN84_11385</name>
</gene>
<dbReference type="Proteomes" id="UP000600139">
    <property type="component" value="Unassembled WGS sequence"/>
</dbReference>
<evidence type="ECO:0000256" key="8">
    <source>
        <dbReference type="RuleBase" id="RU004005"/>
    </source>
</evidence>
<keyword evidence="4 7" id="KW-0689">Ribosomal protein</keyword>
<feature type="region of interest" description="Disordered" evidence="11">
    <location>
        <begin position="112"/>
        <end position="139"/>
    </location>
</feature>
<comment type="caution">
    <text evidence="12">The sequence shown here is derived from an EMBL/GenBank/DDBJ whole genome shotgun (WGS) entry which is preliminary data.</text>
</comment>
<dbReference type="GO" id="GO:0006412">
    <property type="term" value="P:translation"/>
    <property type="evidence" value="ECO:0007669"/>
    <property type="project" value="UniProtKB-UniRule"/>
</dbReference>
<dbReference type="InterPro" id="IPR036394">
    <property type="entry name" value="Ribosomal_uL22_sf"/>
</dbReference>
<evidence type="ECO:0000256" key="2">
    <source>
        <dbReference type="ARBA" id="ARBA00022730"/>
    </source>
</evidence>
<comment type="function">
    <text evidence="7">The globular domain of the protein is located near the polypeptide exit tunnel on the outside of the subunit, while an extended beta-hairpin is found that lines the wall of the exit tunnel in the center of the 70S ribosome.</text>
</comment>
<comment type="subunit">
    <text evidence="7 9">Part of the 50S ribosomal subunit.</text>
</comment>
<dbReference type="PANTHER" id="PTHR13501:SF8">
    <property type="entry name" value="LARGE RIBOSOMAL SUBUNIT PROTEIN UL22M"/>
    <property type="match status" value="1"/>
</dbReference>
<evidence type="ECO:0000256" key="10">
    <source>
        <dbReference type="RuleBase" id="RU004008"/>
    </source>
</evidence>
<sequence length="139" mass="14619">MEVKSTTKFVRLSPKKARDVAREIQGLAVSSALDILTFTPKKAAQLIGKTLKTAIADAENNFSLDTGTLVVKEAVIGAGPTLRRFKPRAKGSAGPILKRTSHISITLVGSAPEKKKKVARKAAAKKEEAPAAAAATEEA</sequence>
<evidence type="ECO:0000256" key="4">
    <source>
        <dbReference type="ARBA" id="ARBA00022980"/>
    </source>
</evidence>
<keyword evidence="13" id="KW-1185">Reference proteome</keyword>
<dbReference type="CDD" id="cd00336">
    <property type="entry name" value="Ribosomal_L22"/>
    <property type="match status" value="1"/>
</dbReference>
<dbReference type="Pfam" id="PF00237">
    <property type="entry name" value="Ribosomal_L22"/>
    <property type="match status" value="1"/>
</dbReference>
<dbReference type="InterPro" id="IPR047867">
    <property type="entry name" value="Ribosomal_uL22_bac/org-type"/>
</dbReference>
<dbReference type="HAMAP" id="MF_01331_B">
    <property type="entry name" value="Ribosomal_uL22_B"/>
    <property type="match status" value="1"/>
</dbReference>
<comment type="similarity">
    <text evidence="1 7 8">Belongs to the universal ribosomal protein uL22 family.</text>
</comment>
<dbReference type="InterPro" id="IPR001063">
    <property type="entry name" value="Ribosomal_uL22"/>
</dbReference>
<feature type="compositionally biased region" description="Basic residues" evidence="11">
    <location>
        <begin position="114"/>
        <end position="123"/>
    </location>
</feature>
<evidence type="ECO:0000256" key="3">
    <source>
        <dbReference type="ARBA" id="ARBA00022884"/>
    </source>
</evidence>
<organism evidence="12 13">
    <name type="scientific">Luteolibacter yonseiensis</name>
    <dbReference type="NCBI Taxonomy" id="1144680"/>
    <lineage>
        <taxon>Bacteria</taxon>
        <taxon>Pseudomonadati</taxon>
        <taxon>Verrucomicrobiota</taxon>
        <taxon>Verrucomicrobiia</taxon>
        <taxon>Verrucomicrobiales</taxon>
        <taxon>Verrucomicrobiaceae</taxon>
        <taxon>Luteolibacter</taxon>
    </lineage>
</organism>
<protein>
    <recommendedName>
        <fullName evidence="6 7">Large ribosomal subunit protein uL22</fullName>
    </recommendedName>
</protein>
<dbReference type="NCBIfam" id="TIGR01044">
    <property type="entry name" value="rplV_bact"/>
    <property type="match status" value="1"/>
</dbReference>
<keyword evidence="2 7" id="KW-0699">rRNA-binding</keyword>
<keyword evidence="5 7" id="KW-0687">Ribonucleoprotein</keyword>
<evidence type="ECO:0000313" key="13">
    <source>
        <dbReference type="Proteomes" id="UP000600139"/>
    </source>
</evidence>
<evidence type="ECO:0000256" key="9">
    <source>
        <dbReference type="RuleBase" id="RU004006"/>
    </source>
</evidence>
<reference evidence="12" key="1">
    <citation type="submission" date="2021-01" db="EMBL/GenBank/DDBJ databases">
        <title>Modified the classification status of verrucomicrobia.</title>
        <authorList>
            <person name="Feng X."/>
        </authorList>
    </citation>
    <scope>NUCLEOTIDE SEQUENCE</scope>
    <source>
        <strain evidence="12">JCM 18052</strain>
    </source>
</reference>
<evidence type="ECO:0000256" key="1">
    <source>
        <dbReference type="ARBA" id="ARBA00009451"/>
    </source>
</evidence>
<proteinExistence type="inferred from homology"/>
<dbReference type="GO" id="GO:0022625">
    <property type="term" value="C:cytosolic large ribosomal subunit"/>
    <property type="evidence" value="ECO:0007669"/>
    <property type="project" value="TreeGrafter"/>
</dbReference>
<dbReference type="Gene3D" id="3.90.470.10">
    <property type="entry name" value="Ribosomal protein L22/L17"/>
    <property type="match status" value="1"/>
</dbReference>
<accession>A0A934VBR5</accession>
<dbReference type="GO" id="GO:0019843">
    <property type="term" value="F:rRNA binding"/>
    <property type="evidence" value="ECO:0007669"/>
    <property type="project" value="UniProtKB-UniRule"/>
</dbReference>
<dbReference type="SUPFAM" id="SSF54843">
    <property type="entry name" value="Ribosomal protein L22"/>
    <property type="match status" value="1"/>
</dbReference>
<dbReference type="InterPro" id="IPR018260">
    <property type="entry name" value="Ribosomal_uL22_CS"/>
</dbReference>
<feature type="compositionally biased region" description="Low complexity" evidence="11">
    <location>
        <begin position="130"/>
        <end position="139"/>
    </location>
</feature>
<dbReference type="EMBL" id="JAENIK010000011">
    <property type="protein sequence ID" value="MBK1816216.1"/>
    <property type="molecule type" value="Genomic_DNA"/>
</dbReference>
<dbReference type="AlphaFoldDB" id="A0A934VBR5"/>
<dbReference type="PROSITE" id="PS00464">
    <property type="entry name" value="RIBOSOMAL_L22"/>
    <property type="match status" value="1"/>
</dbReference>
<evidence type="ECO:0000256" key="5">
    <source>
        <dbReference type="ARBA" id="ARBA00023274"/>
    </source>
</evidence>
<keyword evidence="3 7" id="KW-0694">RNA-binding</keyword>
<dbReference type="GO" id="GO:0003735">
    <property type="term" value="F:structural constituent of ribosome"/>
    <property type="evidence" value="ECO:0007669"/>
    <property type="project" value="InterPro"/>
</dbReference>
<evidence type="ECO:0000313" key="12">
    <source>
        <dbReference type="EMBL" id="MBK1816216.1"/>
    </source>
</evidence>
<comment type="function">
    <text evidence="7 10">This protein binds specifically to 23S rRNA; its binding is stimulated by other ribosomal proteins, e.g., L4, L17, and L20. It is important during the early stages of 50S assembly. It makes multiple contacts with different domains of the 23S rRNA in the assembled 50S subunit and ribosome.</text>
</comment>
<evidence type="ECO:0000256" key="11">
    <source>
        <dbReference type="SAM" id="MobiDB-lite"/>
    </source>
</evidence>
<evidence type="ECO:0000256" key="7">
    <source>
        <dbReference type="HAMAP-Rule" id="MF_01331"/>
    </source>
</evidence>
<dbReference type="RefSeq" id="WP_200351167.1">
    <property type="nucleotide sequence ID" value="NZ_BAABHZ010000006.1"/>
</dbReference>
<evidence type="ECO:0000256" key="6">
    <source>
        <dbReference type="ARBA" id="ARBA00035207"/>
    </source>
</evidence>
<name>A0A934VBR5_9BACT</name>